<evidence type="ECO:0000313" key="2">
    <source>
        <dbReference type="EMBL" id="TXC89347.1"/>
    </source>
</evidence>
<keyword evidence="3" id="KW-1185">Reference proteome</keyword>
<comment type="caution">
    <text evidence="2">The sequence shown here is derived from an EMBL/GenBank/DDBJ whole genome shotgun (WGS) entry which is preliminary data.</text>
</comment>
<dbReference type="InterPro" id="IPR025672">
    <property type="entry name" value="Sigma_reg_C_dom"/>
</dbReference>
<dbReference type="Proteomes" id="UP000321363">
    <property type="component" value="Unassembled WGS sequence"/>
</dbReference>
<gene>
    <name evidence="2" type="ORF">FS935_17895</name>
</gene>
<dbReference type="Pfam" id="PF13791">
    <property type="entry name" value="Sigma_reg_C"/>
    <property type="match status" value="1"/>
</dbReference>
<proteinExistence type="predicted"/>
<organism evidence="2 3">
    <name type="scientific">Metabacillus litoralis</name>
    <dbReference type="NCBI Taxonomy" id="152268"/>
    <lineage>
        <taxon>Bacteria</taxon>
        <taxon>Bacillati</taxon>
        <taxon>Bacillota</taxon>
        <taxon>Bacilli</taxon>
        <taxon>Bacillales</taxon>
        <taxon>Bacillaceae</taxon>
        <taxon>Metabacillus</taxon>
    </lineage>
</organism>
<evidence type="ECO:0000313" key="3">
    <source>
        <dbReference type="Proteomes" id="UP000321363"/>
    </source>
</evidence>
<evidence type="ECO:0000259" key="1">
    <source>
        <dbReference type="Pfam" id="PF13791"/>
    </source>
</evidence>
<accession>A0A5C6VVU3</accession>
<dbReference type="EMBL" id="VOQF01000012">
    <property type="protein sequence ID" value="TXC89347.1"/>
    <property type="molecule type" value="Genomic_DNA"/>
</dbReference>
<protein>
    <recommendedName>
        <fullName evidence="1">Sigma factor regulator C-terminal domain-containing protein</fullName>
    </recommendedName>
</protein>
<reference evidence="2 3" key="1">
    <citation type="journal article" date="2005" name="Int. J. Syst. Evol. Microbiol.">
        <title>Bacillus litoralis sp. nov., isolated from a tidal flat of the Yellow Sea in Korea.</title>
        <authorList>
            <person name="Yoon J.H."/>
            <person name="Oh T.K."/>
        </authorList>
    </citation>
    <scope>NUCLEOTIDE SEQUENCE [LARGE SCALE GENOMIC DNA]</scope>
    <source>
        <strain evidence="2 3">SW-211</strain>
    </source>
</reference>
<feature type="domain" description="Sigma factor regulator C-terminal" evidence="1">
    <location>
        <begin position="56"/>
        <end position="222"/>
    </location>
</feature>
<dbReference type="OrthoDB" id="2730366at2"/>
<dbReference type="AlphaFoldDB" id="A0A5C6VVU3"/>
<name>A0A5C6VVU3_9BACI</name>
<sequence>MNTSDKPETLFSFFSTKSIDYYQNNLEENYRFFLPEHPETGETLSAEGENGVWTKLEKIHEGTVAEVSFSTTDFMTAEELISLLEPFDLDILWAPLYTGEFREFEPSGYGGGGNSISIFDTYGLTGGRETEDDYMSEGKMQNLTEETLEESKKMMLTNMDDLLENDPKSYYENFLGLYFLEERYSYLKQNGFQVYGAVVTGPVRELLKLKDVKQLRSPSLGELDYWNWE</sequence>